<dbReference type="Pfam" id="PF00768">
    <property type="entry name" value="Peptidase_S11"/>
    <property type="match status" value="1"/>
</dbReference>
<sequence length="414" mass="47027">MKKIFLIMLISLFCCSFFTNTTYALTPVEITNNSKAQLDEGLNPRGAVVTTTNGQILYKYHKDKKVDPASTTKLMTMLVIYDDINHSKVSLKDKVKISERYQKMSQLPNLTTFPLKKGQTYTIEQLLKQAALNSSNAATLVLAEHIDGDSSKFTDRMNREAQLLGMNQTHFTNPSGANNKIIKPYEPKKYKDETSSYTTANDMAILTNHLLRKYPNILKMTQLETDTQYNQQLHNTNLSLPHQSLGMKNVDGLKTGTSKEGYNLALTAKKDQLRVNTNLFNIQPYPSEKAKFARHKVANALTQNAFKNYTYRKVISKGAHQIDGKTYNVKEDLYDVVPKDNSKYELKISEKNQLSVKYNRQFTKGEHIPSVKVEPKFNFLSVLFQITLAIVGIILVSVIVIIAIKVYIKKYSKN</sequence>
<dbReference type="InterPro" id="IPR012338">
    <property type="entry name" value="Beta-lactam/transpept-like"/>
</dbReference>
<protein>
    <submittedName>
        <fullName evidence="15">Penicillin binding protein 4</fullName>
    </submittedName>
</protein>
<evidence type="ECO:0000256" key="3">
    <source>
        <dbReference type="ARBA" id="ARBA00022729"/>
    </source>
</evidence>
<accession>A0A221KKL9</accession>
<name>A0A221KKL9_STAEP</name>
<dbReference type="EMBL" id="MF346683">
    <property type="protein sequence ID" value="ASM79592.1"/>
    <property type="molecule type" value="Genomic_DNA"/>
</dbReference>
<evidence type="ECO:0000256" key="6">
    <source>
        <dbReference type="ARBA" id="ARBA00022984"/>
    </source>
</evidence>
<dbReference type="GO" id="GO:0071555">
    <property type="term" value="P:cell wall organization"/>
    <property type="evidence" value="ECO:0007669"/>
    <property type="project" value="UniProtKB-KW"/>
</dbReference>
<keyword evidence="11" id="KW-0472">Membrane</keyword>
<reference evidence="15" key="1">
    <citation type="submission" date="2017-06" db="EMBL/GenBank/DDBJ databases">
        <title>First Detailed Genetic Characterization of the Structural Organization of Type III Arginine Catabolic Mobile Elements (ACMEs) Harbored by Staphylococcus epidermidis using Whole Genome Sequencing.</title>
        <authorList>
            <person name="McManus B.A."/>
            <person name="O'Connor A.M."/>
            <person name="Kinnevey P.M."/>
            <person name="O'Sullivan M."/>
            <person name="Polyzois I."/>
            <person name="Coleman D.C."/>
        </authorList>
    </citation>
    <scope>NUCLEOTIDE SEQUENCE</scope>
    <source>
        <strain evidence="15">204OR1</strain>
    </source>
</reference>
<feature type="active site" description="Proton acceptor" evidence="8">
    <location>
        <position position="73"/>
    </location>
</feature>
<keyword evidence="11" id="KW-1133">Transmembrane helix</keyword>
<evidence type="ECO:0000256" key="10">
    <source>
        <dbReference type="RuleBase" id="RU004016"/>
    </source>
</evidence>
<keyword evidence="7" id="KW-0961">Cell wall biogenesis/degradation</keyword>
<proteinExistence type="inferred from homology"/>
<feature type="transmembrane region" description="Helical" evidence="11">
    <location>
        <begin position="382"/>
        <end position="408"/>
    </location>
</feature>
<evidence type="ECO:0000256" key="2">
    <source>
        <dbReference type="ARBA" id="ARBA00007164"/>
    </source>
</evidence>
<dbReference type="InterPro" id="IPR001967">
    <property type="entry name" value="Peptidase_S11_N"/>
</dbReference>
<dbReference type="SUPFAM" id="SSF69189">
    <property type="entry name" value="Penicillin-binding protein associated domain"/>
    <property type="match status" value="1"/>
</dbReference>
<evidence type="ECO:0000259" key="13">
    <source>
        <dbReference type="Pfam" id="PF00768"/>
    </source>
</evidence>
<keyword evidence="3 12" id="KW-0732">Signal</keyword>
<dbReference type="PANTHER" id="PTHR21581">
    <property type="entry name" value="D-ALANYL-D-ALANINE CARBOXYPEPTIDASE"/>
    <property type="match status" value="1"/>
</dbReference>
<dbReference type="Pfam" id="PF09211">
    <property type="entry name" value="DUF1958"/>
    <property type="match status" value="1"/>
</dbReference>
<evidence type="ECO:0000256" key="11">
    <source>
        <dbReference type="SAM" id="Phobius"/>
    </source>
</evidence>
<evidence type="ECO:0000256" key="8">
    <source>
        <dbReference type="PIRSR" id="PIRSR618044-1"/>
    </source>
</evidence>
<keyword evidence="5" id="KW-0133">Cell shape</keyword>
<evidence type="ECO:0000256" key="1">
    <source>
        <dbReference type="ARBA" id="ARBA00003217"/>
    </source>
</evidence>
<keyword evidence="11" id="KW-0812">Transmembrane</keyword>
<dbReference type="PANTHER" id="PTHR21581:SF6">
    <property type="entry name" value="TRAFFICKING PROTEIN PARTICLE COMPLEX SUBUNIT 12"/>
    <property type="match status" value="1"/>
</dbReference>
<dbReference type="GO" id="GO:0009252">
    <property type="term" value="P:peptidoglycan biosynthetic process"/>
    <property type="evidence" value="ECO:0007669"/>
    <property type="project" value="UniProtKB-KW"/>
</dbReference>
<evidence type="ECO:0000256" key="9">
    <source>
        <dbReference type="PIRSR" id="PIRSR618044-2"/>
    </source>
</evidence>
<dbReference type="InterPro" id="IPR015956">
    <property type="entry name" value="Peniciliin-bd_prot_C_sf"/>
</dbReference>
<feature type="chain" id="PRO_5013256785" evidence="12">
    <location>
        <begin position="25"/>
        <end position="414"/>
    </location>
</feature>
<evidence type="ECO:0000259" key="14">
    <source>
        <dbReference type="Pfam" id="PF09211"/>
    </source>
</evidence>
<gene>
    <name evidence="15" type="primary">pbp4</name>
</gene>
<dbReference type="InterPro" id="IPR037091">
    <property type="entry name" value="Pen-bd_prot4_C_dom_sf"/>
</dbReference>
<evidence type="ECO:0000256" key="12">
    <source>
        <dbReference type="SAM" id="SignalP"/>
    </source>
</evidence>
<feature type="domain" description="Penicillin-binding protein 4 C-terminal" evidence="14">
    <location>
        <begin position="311"/>
        <end position="374"/>
    </location>
</feature>
<dbReference type="InterPro" id="IPR018044">
    <property type="entry name" value="Peptidase_S11"/>
</dbReference>
<evidence type="ECO:0000256" key="4">
    <source>
        <dbReference type="ARBA" id="ARBA00022801"/>
    </source>
</evidence>
<keyword evidence="6" id="KW-0573">Peptidoglycan synthesis</keyword>
<feature type="active site" description="Acyl-ester intermediate" evidence="8">
    <location>
        <position position="70"/>
    </location>
</feature>
<dbReference type="GO" id="GO:0008360">
    <property type="term" value="P:regulation of cell shape"/>
    <property type="evidence" value="ECO:0007669"/>
    <property type="project" value="UniProtKB-KW"/>
</dbReference>
<feature type="binding site" evidence="9">
    <location>
        <position position="254"/>
    </location>
    <ligand>
        <name>substrate</name>
    </ligand>
</feature>
<feature type="active site" evidence="8">
    <location>
        <position position="134"/>
    </location>
</feature>
<dbReference type="GO" id="GO:0009002">
    <property type="term" value="F:serine-type D-Ala-D-Ala carboxypeptidase activity"/>
    <property type="evidence" value="ECO:0007669"/>
    <property type="project" value="InterPro"/>
</dbReference>
<dbReference type="AlphaFoldDB" id="A0A221KKL9"/>
<dbReference type="Gene3D" id="2.30.140.20">
    <property type="entry name" value="Penicillin-binding protein 4, C-terminal domain"/>
    <property type="match status" value="1"/>
</dbReference>
<evidence type="ECO:0000313" key="15">
    <source>
        <dbReference type="EMBL" id="ASM79592.1"/>
    </source>
</evidence>
<dbReference type="SUPFAM" id="SSF56601">
    <property type="entry name" value="beta-lactamase/transpeptidase-like"/>
    <property type="match status" value="1"/>
</dbReference>
<feature type="domain" description="Peptidase S11 D-alanyl-D-alanine carboxypeptidase A N-terminal" evidence="13">
    <location>
        <begin position="48"/>
        <end position="281"/>
    </location>
</feature>
<feature type="signal peptide" evidence="12">
    <location>
        <begin position="1"/>
        <end position="24"/>
    </location>
</feature>
<organism evidence="15">
    <name type="scientific">Staphylococcus epidermidis</name>
    <dbReference type="NCBI Taxonomy" id="1282"/>
    <lineage>
        <taxon>Bacteria</taxon>
        <taxon>Bacillati</taxon>
        <taxon>Bacillota</taxon>
        <taxon>Bacilli</taxon>
        <taxon>Bacillales</taxon>
        <taxon>Staphylococcaceae</taxon>
        <taxon>Staphylococcus</taxon>
    </lineage>
</organism>
<evidence type="ECO:0000256" key="5">
    <source>
        <dbReference type="ARBA" id="ARBA00022960"/>
    </source>
</evidence>
<dbReference type="NCBIfam" id="NF038258">
    <property type="entry name" value="PBP4_Staph"/>
    <property type="match status" value="1"/>
</dbReference>
<comment type="function">
    <text evidence="1">Removes C-terminal D-alanyl residues from sugar-peptide cell wall precursors.</text>
</comment>
<dbReference type="InterPro" id="IPR015294">
    <property type="entry name" value="Pen-bd_prot4_C_dom"/>
</dbReference>
<keyword evidence="4" id="KW-0378">Hydrolase</keyword>
<dbReference type="GO" id="GO:0006508">
    <property type="term" value="P:proteolysis"/>
    <property type="evidence" value="ECO:0007669"/>
    <property type="project" value="InterPro"/>
</dbReference>
<dbReference type="PRINTS" id="PR00725">
    <property type="entry name" value="DADACBPTASE1"/>
</dbReference>
<comment type="similarity">
    <text evidence="2 10">Belongs to the peptidase S11 family.</text>
</comment>
<evidence type="ECO:0000256" key="7">
    <source>
        <dbReference type="ARBA" id="ARBA00023316"/>
    </source>
</evidence>
<dbReference type="Gene3D" id="3.40.710.10">
    <property type="entry name" value="DD-peptidase/beta-lactamase superfamily"/>
    <property type="match status" value="1"/>
</dbReference>